<evidence type="ECO:0000313" key="2">
    <source>
        <dbReference type="Proteomes" id="UP001472677"/>
    </source>
</evidence>
<proteinExistence type="predicted"/>
<dbReference type="Proteomes" id="UP001472677">
    <property type="component" value="Unassembled WGS sequence"/>
</dbReference>
<evidence type="ECO:0000313" key="1">
    <source>
        <dbReference type="EMBL" id="KAK8556469.1"/>
    </source>
</evidence>
<gene>
    <name evidence="1" type="ORF">V6N12_002870</name>
</gene>
<keyword evidence="2" id="KW-1185">Reference proteome</keyword>
<protein>
    <submittedName>
        <fullName evidence="1">Uncharacterized protein</fullName>
    </submittedName>
</protein>
<name>A0ABR2EA98_9ROSI</name>
<reference evidence="1 2" key="1">
    <citation type="journal article" date="2024" name="G3 (Bethesda)">
        <title>Genome assembly of Hibiscus sabdariffa L. provides insights into metabolisms of medicinal natural products.</title>
        <authorList>
            <person name="Kim T."/>
        </authorList>
    </citation>
    <scope>NUCLEOTIDE SEQUENCE [LARGE SCALE GENOMIC DNA]</scope>
    <source>
        <strain evidence="1">TK-2024</strain>
        <tissue evidence="1">Old leaves</tissue>
    </source>
</reference>
<comment type="caution">
    <text evidence="1">The sequence shown here is derived from an EMBL/GenBank/DDBJ whole genome shotgun (WGS) entry which is preliminary data.</text>
</comment>
<dbReference type="EMBL" id="JBBPBM010000017">
    <property type="protein sequence ID" value="KAK8556469.1"/>
    <property type="molecule type" value="Genomic_DNA"/>
</dbReference>
<sequence>MEPRVFQKLQTAVVEQPRGDGGVMTTEVAKQENDDNNSIRMARHGGVTTARRQHNTTKNTPIQILNHRY</sequence>
<accession>A0ABR2EA98</accession>
<organism evidence="1 2">
    <name type="scientific">Hibiscus sabdariffa</name>
    <name type="common">roselle</name>
    <dbReference type="NCBI Taxonomy" id="183260"/>
    <lineage>
        <taxon>Eukaryota</taxon>
        <taxon>Viridiplantae</taxon>
        <taxon>Streptophyta</taxon>
        <taxon>Embryophyta</taxon>
        <taxon>Tracheophyta</taxon>
        <taxon>Spermatophyta</taxon>
        <taxon>Magnoliopsida</taxon>
        <taxon>eudicotyledons</taxon>
        <taxon>Gunneridae</taxon>
        <taxon>Pentapetalae</taxon>
        <taxon>rosids</taxon>
        <taxon>malvids</taxon>
        <taxon>Malvales</taxon>
        <taxon>Malvaceae</taxon>
        <taxon>Malvoideae</taxon>
        <taxon>Hibiscus</taxon>
    </lineage>
</organism>